<gene>
    <name evidence="15" type="primary">ligB</name>
    <name evidence="15" type="ORF">MP11Mi_30170</name>
</gene>
<dbReference type="GO" id="GO:0003910">
    <property type="term" value="F:DNA ligase (ATP) activity"/>
    <property type="evidence" value="ECO:0007669"/>
    <property type="project" value="UniProtKB-EC"/>
</dbReference>
<keyword evidence="9" id="KW-0233">DNA recombination</keyword>
<organism evidence="15">
    <name type="scientific">Gordonia sp. MP11Mi</name>
    <dbReference type="NCBI Taxonomy" id="3022769"/>
    <lineage>
        <taxon>Bacteria</taxon>
        <taxon>Bacillati</taxon>
        <taxon>Actinomycetota</taxon>
        <taxon>Actinomycetes</taxon>
        <taxon>Mycobacteriales</taxon>
        <taxon>Gordoniaceae</taxon>
        <taxon>Gordonia</taxon>
    </lineage>
</organism>
<evidence type="ECO:0000259" key="14">
    <source>
        <dbReference type="PROSITE" id="PS50160"/>
    </source>
</evidence>
<dbReference type="InterPro" id="IPR000977">
    <property type="entry name" value="DNA_ligase_ATP-dep"/>
</dbReference>
<dbReference type="InterPro" id="IPR012310">
    <property type="entry name" value="DNA_ligase_ATP-dep_cent"/>
</dbReference>
<comment type="similarity">
    <text evidence="13">Belongs to the ATP-dependent DNA ligase family.</text>
</comment>
<evidence type="ECO:0000256" key="2">
    <source>
        <dbReference type="ARBA" id="ARBA00022598"/>
    </source>
</evidence>
<dbReference type="EMBL" id="CP128986">
    <property type="protein sequence ID" value="WOC13905.1"/>
    <property type="molecule type" value="Genomic_DNA"/>
</dbReference>
<evidence type="ECO:0000256" key="5">
    <source>
        <dbReference type="ARBA" id="ARBA00022723"/>
    </source>
</evidence>
<name>A0AA97CWN6_9ACTN</name>
<dbReference type="InterPro" id="IPR012308">
    <property type="entry name" value="DNA_ligase_ATP-dep_N"/>
</dbReference>
<dbReference type="SUPFAM" id="SSF50249">
    <property type="entry name" value="Nucleic acid-binding proteins"/>
    <property type="match status" value="1"/>
</dbReference>
<dbReference type="PANTHER" id="PTHR45674">
    <property type="entry name" value="DNA LIGASE 1/3 FAMILY MEMBER"/>
    <property type="match status" value="1"/>
</dbReference>
<dbReference type="InterPro" id="IPR036599">
    <property type="entry name" value="DNA_ligase_N_sf"/>
</dbReference>
<evidence type="ECO:0000256" key="8">
    <source>
        <dbReference type="ARBA" id="ARBA00022840"/>
    </source>
</evidence>
<dbReference type="GO" id="GO:0046872">
    <property type="term" value="F:metal ion binding"/>
    <property type="evidence" value="ECO:0007669"/>
    <property type="project" value="UniProtKB-KW"/>
</dbReference>
<dbReference type="RefSeq" id="WP_420039683.1">
    <property type="nucleotide sequence ID" value="NZ_CP128986.1"/>
</dbReference>
<evidence type="ECO:0000256" key="13">
    <source>
        <dbReference type="RuleBase" id="RU004196"/>
    </source>
</evidence>
<evidence type="ECO:0000256" key="11">
    <source>
        <dbReference type="ARBA" id="ARBA00023306"/>
    </source>
</evidence>
<evidence type="ECO:0000256" key="10">
    <source>
        <dbReference type="ARBA" id="ARBA00023204"/>
    </source>
</evidence>
<dbReference type="Gene3D" id="3.30.470.30">
    <property type="entry name" value="DNA ligase/mRNA capping enzyme"/>
    <property type="match status" value="1"/>
</dbReference>
<keyword evidence="7" id="KW-0227">DNA damage</keyword>
<keyword evidence="6" id="KW-0547">Nucleotide-binding</keyword>
<evidence type="ECO:0000256" key="1">
    <source>
        <dbReference type="ARBA" id="ARBA00012727"/>
    </source>
</evidence>
<dbReference type="PANTHER" id="PTHR45674:SF13">
    <property type="entry name" value="DNA LIGASE-RELATED"/>
    <property type="match status" value="1"/>
</dbReference>
<evidence type="ECO:0000256" key="12">
    <source>
        <dbReference type="ARBA" id="ARBA00034003"/>
    </source>
</evidence>
<keyword evidence="10" id="KW-0234">DNA repair</keyword>
<dbReference type="SUPFAM" id="SSF117018">
    <property type="entry name" value="ATP-dependent DNA ligase DNA-binding domain"/>
    <property type="match status" value="1"/>
</dbReference>
<dbReference type="InterPro" id="IPR012309">
    <property type="entry name" value="DNA_ligase_ATP-dep_C"/>
</dbReference>
<dbReference type="GO" id="GO:0005524">
    <property type="term" value="F:ATP binding"/>
    <property type="evidence" value="ECO:0007669"/>
    <property type="project" value="UniProtKB-KW"/>
</dbReference>
<evidence type="ECO:0000256" key="3">
    <source>
        <dbReference type="ARBA" id="ARBA00022618"/>
    </source>
</evidence>
<accession>A0AA97CWN6</accession>
<dbReference type="GO" id="GO:0003677">
    <property type="term" value="F:DNA binding"/>
    <property type="evidence" value="ECO:0007669"/>
    <property type="project" value="InterPro"/>
</dbReference>
<keyword evidence="11" id="KW-0131">Cell cycle</keyword>
<dbReference type="EC" id="6.5.1.1" evidence="1"/>
<keyword evidence="3" id="KW-0132">Cell division</keyword>
<keyword evidence="2 15" id="KW-0436">Ligase</keyword>
<dbReference type="GO" id="GO:0071897">
    <property type="term" value="P:DNA biosynthetic process"/>
    <property type="evidence" value="ECO:0007669"/>
    <property type="project" value="InterPro"/>
</dbReference>
<dbReference type="InterPro" id="IPR050191">
    <property type="entry name" value="ATP-dep_DNA_ligase"/>
</dbReference>
<dbReference type="Pfam" id="PF04675">
    <property type="entry name" value="DNA_ligase_A_N"/>
    <property type="match status" value="1"/>
</dbReference>
<dbReference type="GO" id="GO:0006281">
    <property type="term" value="P:DNA repair"/>
    <property type="evidence" value="ECO:0007669"/>
    <property type="project" value="UniProtKB-KW"/>
</dbReference>
<dbReference type="GO" id="GO:0006260">
    <property type="term" value="P:DNA replication"/>
    <property type="evidence" value="ECO:0007669"/>
    <property type="project" value="UniProtKB-KW"/>
</dbReference>
<dbReference type="PROSITE" id="PS50160">
    <property type="entry name" value="DNA_LIGASE_A3"/>
    <property type="match status" value="1"/>
</dbReference>
<dbReference type="GO" id="GO:0051301">
    <property type="term" value="P:cell division"/>
    <property type="evidence" value="ECO:0007669"/>
    <property type="project" value="UniProtKB-KW"/>
</dbReference>
<dbReference type="Pfam" id="PF01068">
    <property type="entry name" value="DNA_ligase_A_M"/>
    <property type="match status" value="1"/>
</dbReference>
<keyword evidence="5" id="KW-0479">Metal-binding</keyword>
<evidence type="ECO:0000256" key="6">
    <source>
        <dbReference type="ARBA" id="ARBA00022741"/>
    </source>
</evidence>
<feature type="domain" description="ATP-dependent DNA ligase family profile" evidence="14">
    <location>
        <begin position="293"/>
        <end position="409"/>
    </location>
</feature>
<dbReference type="AlphaFoldDB" id="A0AA97CWN6"/>
<evidence type="ECO:0000256" key="7">
    <source>
        <dbReference type="ARBA" id="ARBA00022763"/>
    </source>
</evidence>
<evidence type="ECO:0000313" key="15">
    <source>
        <dbReference type="EMBL" id="WOC13905.1"/>
    </source>
</evidence>
<dbReference type="Pfam" id="PF04679">
    <property type="entry name" value="DNA_ligase_A_C"/>
    <property type="match status" value="1"/>
</dbReference>
<dbReference type="SUPFAM" id="SSF56091">
    <property type="entry name" value="DNA ligase/mRNA capping enzyme, catalytic domain"/>
    <property type="match status" value="1"/>
</dbReference>
<reference evidence="15" key="1">
    <citation type="submission" date="2023-06" db="EMBL/GenBank/DDBJ databases">
        <title>Gordonia sp. nov. and Pseudochrobactrum sp. nov., two species isolated from the burying beetle Nicrophorus vespilloides.</title>
        <authorList>
            <person name="Poehlein A."/>
            <person name="Guzman J."/>
            <person name="Daniel R."/>
            <person name="Vilcinskas A."/>
        </authorList>
    </citation>
    <scope>NUCLEOTIDE SEQUENCE</scope>
    <source>
        <strain evidence="15">MP11Mi</strain>
    </source>
</reference>
<keyword evidence="8" id="KW-0067">ATP-binding</keyword>
<evidence type="ECO:0000256" key="4">
    <source>
        <dbReference type="ARBA" id="ARBA00022705"/>
    </source>
</evidence>
<proteinExistence type="inferred from homology"/>
<keyword evidence="4" id="KW-0235">DNA replication</keyword>
<sequence>MADDALALADLVRAAAEVAATGSRTAKTRVLAELLAGLRPAEAPTAVGLLLGRPIQGKLGIGWRTLRDQRSDAAATPSLTVDDVDIAFGGLSTSHGPGSAVRRTEILRALMGRATTHEQDYLGRVMTGEMRTGALEGVLVDAVALATHRDKTVVRRAAMLSGDLGATARAALADEDLSLVDLTPGVPVQPMLAGTASSPADAVATTGAASVEYKLDGARLQVHRIDGRVRAYTRSLADITDRVPDVVDVVDDFPGGDLVLDGETLALDESGAARPFQDTMSSFGRGGDQGLTVWFFDVLYADGRSWIDEPLAVRRNALRAVAGHHMIPGRLVDAAAPDRAHDVLDEALAAGHEGIVVKALDAPYAAGRRGSHWVKVKPVYTYDLVVLAVEQGSGRRAGWLSNIHLGARDPDGEYGPDGGFVMVGKTFKGLTDETLRWQTEYFPTIAERRDGHVLHVRPETVVEIAVDGVQRSTRYPGGAALRFARVKRYRIGVDAKPVEDADTIASIRDRRPGD</sequence>
<dbReference type="Gene3D" id="1.10.3260.10">
    <property type="entry name" value="DNA ligase, ATP-dependent, N-terminal domain"/>
    <property type="match status" value="1"/>
</dbReference>
<dbReference type="InterPro" id="IPR012340">
    <property type="entry name" value="NA-bd_OB-fold"/>
</dbReference>
<dbReference type="NCBIfam" id="TIGR00574">
    <property type="entry name" value="dnl1"/>
    <property type="match status" value="1"/>
</dbReference>
<protein>
    <recommendedName>
        <fullName evidence="1">DNA ligase (ATP)</fullName>
        <ecNumber evidence="1">6.5.1.1</ecNumber>
    </recommendedName>
</protein>
<dbReference type="Gene3D" id="2.40.50.140">
    <property type="entry name" value="Nucleic acid-binding proteins"/>
    <property type="match status" value="1"/>
</dbReference>
<evidence type="ECO:0000256" key="9">
    <source>
        <dbReference type="ARBA" id="ARBA00023172"/>
    </source>
</evidence>
<comment type="catalytic activity">
    <reaction evidence="12">
        <text>ATP + (deoxyribonucleotide)n-3'-hydroxyl + 5'-phospho-(deoxyribonucleotide)m = (deoxyribonucleotide)n+m + AMP + diphosphate.</text>
        <dbReference type="EC" id="6.5.1.1"/>
    </reaction>
</comment>
<dbReference type="GO" id="GO:0006310">
    <property type="term" value="P:DNA recombination"/>
    <property type="evidence" value="ECO:0007669"/>
    <property type="project" value="UniProtKB-KW"/>
</dbReference>